<protein>
    <recommendedName>
        <fullName evidence="8">L,D-TPase catalytic domain-containing protein</fullName>
    </recommendedName>
</protein>
<dbReference type="GO" id="GO:0071555">
    <property type="term" value="P:cell wall organization"/>
    <property type="evidence" value="ECO:0007669"/>
    <property type="project" value="UniProtKB-UniRule"/>
</dbReference>
<keyword evidence="7" id="KW-0472">Membrane</keyword>
<dbReference type="UniPathway" id="UPA00219"/>
<dbReference type="PROSITE" id="PS52029">
    <property type="entry name" value="LD_TPASE"/>
    <property type="match status" value="1"/>
</dbReference>
<dbReference type="PANTHER" id="PTHR30582">
    <property type="entry name" value="L,D-TRANSPEPTIDASE"/>
    <property type="match status" value="1"/>
</dbReference>
<evidence type="ECO:0000313" key="10">
    <source>
        <dbReference type="Proteomes" id="UP000051861"/>
    </source>
</evidence>
<dbReference type="Proteomes" id="UP000051861">
    <property type="component" value="Unassembled WGS sequence"/>
</dbReference>
<feature type="transmembrane region" description="Helical" evidence="7">
    <location>
        <begin position="6"/>
        <end position="25"/>
    </location>
</feature>
<comment type="pathway">
    <text evidence="1 6">Cell wall biogenesis; peptidoglycan biosynthesis.</text>
</comment>
<sequence>MKRWLWYIIIPSTLFLAFIGVWLVISGGESSLNQMTLFKESFLIHLPQDEKLAKRELQKARRALARLKPSRPYIVIDTHANLIFLRTENSVLFKATCSTGSGGELIDSATGRRWVFNTPRGVFKVTSKLVDPWWRKPDWAFIEENESIPKDPAQRLDPEMLGEYALGFGDDYYIHGTIYERLLGVNVTHGCVRVGSDDLKKLYDMVSIGTLIYIF</sequence>
<dbReference type="GO" id="GO:0071972">
    <property type="term" value="F:peptidoglycan L,D-transpeptidase activity"/>
    <property type="evidence" value="ECO:0007669"/>
    <property type="project" value="TreeGrafter"/>
</dbReference>
<keyword evidence="2" id="KW-0808">Transferase</keyword>
<dbReference type="CDD" id="cd16913">
    <property type="entry name" value="YkuD_like"/>
    <property type="match status" value="1"/>
</dbReference>
<feature type="active site" description="Proton donor/acceptor" evidence="6">
    <location>
        <position position="175"/>
    </location>
</feature>
<evidence type="ECO:0000256" key="7">
    <source>
        <dbReference type="SAM" id="Phobius"/>
    </source>
</evidence>
<comment type="caution">
    <text evidence="9">The sequence shown here is derived from an EMBL/GenBank/DDBJ whole genome shotgun (WGS) entry which is preliminary data.</text>
</comment>
<keyword evidence="7" id="KW-0812">Transmembrane</keyword>
<dbReference type="GO" id="GO:0008360">
    <property type="term" value="P:regulation of cell shape"/>
    <property type="evidence" value="ECO:0007669"/>
    <property type="project" value="UniProtKB-UniRule"/>
</dbReference>
<evidence type="ECO:0000256" key="3">
    <source>
        <dbReference type="ARBA" id="ARBA00022960"/>
    </source>
</evidence>
<proteinExistence type="predicted"/>
<dbReference type="GO" id="GO:0005576">
    <property type="term" value="C:extracellular region"/>
    <property type="evidence" value="ECO:0007669"/>
    <property type="project" value="TreeGrafter"/>
</dbReference>
<dbReference type="GO" id="GO:0018104">
    <property type="term" value="P:peptidoglycan-protein cross-linking"/>
    <property type="evidence" value="ECO:0007669"/>
    <property type="project" value="TreeGrafter"/>
</dbReference>
<name>A0A0S7XSS9_UNCSA</name>
<evidence type="ECO:0000256" key="2">
    <source>
        <dbReference type="ARBA" id="ARBA00022679"/>
    </source>
</evidence>
<dbReference type="InterPro" id="IPR038063">
    <property type="entry name" value="Transpep_catalytic_dom"/>
</dbReference>
<feature type="active site" description="Nucleophile" evidence="6">
    <location>
        <position position="191"/>
    </location>
</feature>
<dbReference type="Pfam" id="PF03734">
    <property type="entry name" value="YkuD"/>
    <property type="match status" value="1"/>
</dbReference>
<dbReference type="InterPro" id="IPR005490">
    <property type="entry name" value="LD_TPept_cat_dom"/>
</dbReference>
<feature type="domain" description="L,D-TPase catalytic" evidence="8">
    <location>
        <begin position="72"/>
        <end position="215"/>
    </location>
</feature>
<keyword evidence="3 6" id="KW-0133">Cell shape</keyword>
<evidence type="ECO:0000259" key="8">
    <source>
        <dbReference type="PROSITE" id="PS52029"/>
    </source>
</evidence>
<evidence type="ECO:0000256" key="6">
    <source>
        <dbReference type="PROSITE-ProRule" id="PRU01373"/>
    </source>
</evidence>
<dbReference type="InterPro" id="IPR050979">
    <property type="entry name" value="LD-transpeptidase"/>
</dbReference>
<keyword evidence="5 6" id="KW-0961">Cell wall biogenesis/degradation</keyword>
<evidence type="ECO:0000313" key="9">
    <source>
        <dbReference type="EMBL" id="KPJ65283.1"/>
    </source>
</evidence>
<evidence type="ECO:0000256" key="4">
    <source>
        <dbReference type="ARBA" id="ARBA00022984"/>
    </source>
</evidence>
<dbReference type="SUPFAM" id="SSF141523">
    <property type="entry name" value="L,D-transpeptidase catalytic domain-like"/>
    <property type="match status" value="1"/>
</dbReference>
<keyword evidence="4 6" id="KW-0573">Peptidoglycan synthesis</keyword>
<evidence type="ECO:0000256" key="5">
    <source>
        <dbReference type="ARBA" id="ARBA00023316"/>
    </source>
</evidence>
<reference evidence="9 10" key="1">
    <citation type="journal article" date="2015" name="Microbiome">
        <title>Genomic resolution of linkages in carbon, nitrogen, and sulfur cycling among widespread estuary sediment bacteria.</title>
        <authorList>
            <person name="Baker B.J."/>
            <person name="Lazar C.S."/>
            <person name="Teske A.P."/>
            <person name="Dick G.J."/>
        </authorList>
    </citation>
    <scope>NUCLEOTIDE SEQUENCE [LARGE SCALE GENOMIC DNA]</scope>
    <source>
        <strain evidence="9">DG_54_3</strain>
    </source>
</reference>
<keyword evidence="7" id="KW-1133">Transmembrane helix</keyword>
<dbReference type="PANTHER" id="PTHR30582:SF2">
    <property type="entry name" value="L,D-TRANSPEPTIDASE YCIB-RELATED"/>
    <property type="match status" value="1"/>
</dbReference>
<dbReference type="Gene3D" id="2.40.440.10">
    <property type="entry name" value="L,D-transpeptidase catalytic domain-like"/>
    <property type="match status" value="1"/>
</dbReference>
<accession>A0A0S7XSS9</accession>
<evidence type="ECO:0000256" key="1">
    <source>
        <dbReference type="ARBA" id="ARBA00004752"/>
    </source>
</evidence>
<gene>
    <name evidence="9" type="ORF">AMJ44_10590</name>
</gene>
<dbReference type="AlphaFoldDB" id="A0A0S7XSS9"/>
<organism evidence="9 10">
    <name type="scientific">candidate division WOR-1 bacterium DG_54_3</name>
    <dbReference type="NCBI Taxonomy" id="1703775"/>
    <lineage>
        <taxon>Bacteria</taxon>
        <taxon>Bacillati</taxon>
        <taxon>Saganbacteria</taxon>
    </lineage>
</organism>
<dbReference type="GO" id="GO:0016740">
    <property type="term" value="F:transferase activity"/>
    <property type="evidence" value="ECO:0007669"/>
    <property type="project" value="UniProtKB-KW"/>
</dbReference>
<dbReference type="EMBL" id="LIZX01000126">
    <property type="protein sequence ID" value="KPJ65283.1"/>
    <property type="molecule type" value="Genomic_DNA"/>
</dbReference>